<dbReference type="Pfam" id="PF12833">
    <property type="entry name" value="HTH_18"/>
    <property type="match status" value="1"/>
</dbReference>
<dbReference type="InterPro" id="IPR018062">
    <property type="entry name" value="HTH_AraC-typ_CS"/>
</dbReference>
<dbReference type="PROSITE" id="PS01124">
    <property type="entry name" value="HTH_ARAC_FAMILY_2"/>
    <property type="match status" value="1"/>
</dbReference>
<keyword evidence="3" id="KW-0804">Transcription</keyword>
<dbReference type="PANTHER" id="PTHR43280">
    <property type="entry name" value="ARAC-FAMILY TRANSCRIPTIONAL REGULATOR"/>
    <property type="match status" value="1"/>
</dbReference>
<dbReference type="PANTHER" id="PTHR43280:SF2">
    <property type="entry name" value="HTH-TYPE TRANSCRIPTIONAL REGULATOR EXSA"/>
    <property type="match status" value="1"/>
</dbReference>
<dbReference type="Proteomes" id="UP001223261">
    <property type="component" value="Chromosome"/>
</dbReference>
<name>A0AAX3W255_MAMLE</name>
<sequence>MLHDCNLKIYHPLNIQYEFNLGIIVLYIIEGKASISINHSKNEYKSGDVIIINDLELFGVITNKDTIIACLTLSRIELDEIYHFNKRYFLNPNKIDNALLKARMIKLISNYLNREGRENRNVLESIFGSINDVAKLLFDSRVIDDNYLNYGRDKVYSDIANTIDYVYKNNKNKITIAEVARTSLYSKRKLSNKLRQHTGRKFTDLLKDVRLIYSSYELMYTAHTLSQIAIDNGYSNESSFIKNFRERYDITPGKFRKQMYQDEYFSFRNDKTSLMDDFSMLRKFIRESEMSLIVEDNIEIDMRDVQSSNVLSPDLLVYVTHKETLTNQYHQSKLLCMRTEYGKYCLLFSHALLCEFYELGFEDNKIIDQIFSFCLENQFDISFEIQLNKHSSLNNFLIYFERLLIYLTECTYYYGMQSFKFYIDTSYQQFNIITETISKYLVDATMILILNTRNDYLAHRMSHKLDSHFLISYKIKNETDINKEISEKFKDIPSFNILYQPKFPNRITSLVSIFKWSVFHNEKVTMLINDIWIDSMIPSQSSHFMIKEKHSNIESQRQLFELMLTLKRLRGEIVYFNEHILLTNYFYEYQLLVFPNTHSFKMMHQRIKMKNIEINSFVCRPNNIIISENTKLGNNELLTNMDLELREVSIVKEPNNLIVQYYSSPSFIKHIYIKIK</sequence>
<evidence type="ECO:0000259" key="4">
    <source>
        <dbReference type="PROSITE" id="PS01124"/>
    </source>
</evidence>
<dbReference type="InterPro" id="IPR018060">
    <property type="entry name" value="HTH_AraC"/>
</dbReference>
<accession>A0AAX3W255</accession>
<evidence type="ECO:0000313" key="5">
    <source>
        <dbReference type="EMBL" id="WHI59433.1"/>
    </source>
</evidence>
<keyword evidence="2" id="KW-0238">DNA-binding</keyword>
<dbReference type="GO" id="GO:0003700">
    <property type="term" value="F:DNA-binding transcription factor activity"/>
    <property type="evidence" value="ECO:0007669"/>
    <property type="project" value="InterPro"/>
</dbReference>
<evidence type="ECO:0000313" key="6">
    <source>
        <dbReference type="Proteomes" id="UP001223261"/>
    </source>
</evidence>
<dbReference type="SMART" id="SM00342">
    <property type="entry name" value="HTH_ARAC"/>
    <property type="match status" value="1"/>
</dbReference>
<protein>
    <submittedName>
        <fullName evidence="5">Helix-turn-helix transcriptional regulator</fullName>
    </submittedName>
</protein>
<dbReference type="GO" id="GO:0043565">
    <property type="term" value="F:sequence-specific DNA binding"/>
    <property type="evidence" value="ECO:0007669"/>
    <property type="project" value="InterPro"/>
</dbReference>
<dbReference type="AlphaFoldDB" id="A0AAX3W255"/>
<evidence type="ECO:0000256" key="3">
    <source>
        <dbReference type="ARBA" id="ARBA00023163"/>
    </source>
</evidence>
<dbReference type="EMBL" id="CP118848">
    <property type="protein sequence ID" value="WHI59433.1"/>
    <property type="molecule type" value="Genomic_DNA"/>
</dbReference>
<gene>
    <name evidence="5" type="ORF">PYH69_12000</name>
</gene>
<dbReference type="PROSITE" id="PS00041">
    <property type="entry name" value="HTH_ARAC_FAMILY_1"/>
    <property type="match status" value="1"/>
</dbReference>
<evidence type="ECO:0000256" key="1">
    <source>
        <dbReference type="ARBA" id="ARBA00023015"/>
    </source>
</evidence>
<feature type="domain" description="HTH araC/xylS-type" evidence="4">
    <location>
        <begin position="160"/>
        <end position="258"/>
    </location>
</feature>
<dbReference type="RefSeq" id="WP_218729317.1">
    <property type="nucleotide sequence ID" value="NZ_CP118776.1"/>
</dbReference>
<proteinExistence type="predicted"/>
<organism evidence="5 6">
    <name type="scientific">Mammaliicoccus lentus</name>
    <name type="common">Staphylococcus lentus</name>
    <dbReference type="NCBI Taxonomy" id="42858"/>
    <lineage>
        <taxon>Bacteria</taxon>
        <taxon>Bacillati</taxon>
        <taxon>Bacillota</taxon>
        <taxon>Bacilli</taxon>
        <taxon>Bacillales</taxon>
        <taxon>Staphylococcaceae</taxon>
        <taxon>Mammaliicoccus</taxon>
    </lineage>
</organism>
<evidence type="ECO:0000256" key="2">
    <source>
        <dbReference type="ARBA" id="ARBA00023125"/>
    </source>
</evidence>
<keyword evidence="1" id="KW-0805">Transcription regulation</keyword>
<reference evidence="5" key="1">
    <citation type="journal article" date="2023" name="Antibiotics">
        <title>Prevalence and Molecular Characterization of Methicillin-Resistant Staphylococci (MRS) and Mammaliicocci (MRM) in Dromedary Camels from Algeria: First Detection of SCCmec-mecC Hybrid in Methicillin-Resistant Mammaliicoccus lentus.</title>
        <authorList>
            <person name="Belhout C."/>
            <person name="Boyen F."/>
            <person name="Vereecke N."/>
            <person name="Theuns S."/>
            <person name="Taibi N."/>
            <person name="Stegger M."/>
            <person name="de la Fe-Rodriguez P.Y."/>
            <person name="Bouayad L."/>
            <person name="Elgroud R."/>
            <person name="Butaye P."/>
        </authorList>
    </citation>
    <scope>NUCLEOTIDE SEQUENCE</scope>
    <source>
        <strain evidence="5">7048</strain>
    </source>
</reference>